<evidence type="ECO:0000259" key="2">
    <source>
        <dbReference type="Pfam" id="PF13229"/>
    </source>
</evidence>
<dbReference type="InterPro" id="IPR011050">
    <property type="entry name" value="Pectin_lyase_fold/virulence"/>
</dbReference>
<dbReference type="Gene3D" id="2.160.20.10">
    <property type="entry name" value="Single-stranded right-handed beta-helix, Pectin lyase-like"/>
    <property type="match status" value="1"/>
</dbReference>
<gene>
    <name evidence="3" type="ORF">Pan216_40560</name>
</gene>
<name>A0A518B879_9BACT</name>
<dbReference type="RefSeq" id="WP_419192737.1">
    <property type="nucleotide sequence ID" value="NZ_CP036279.1"/>
</dbReference>
<dbReference type="InterPro" id="IPR006626">
    <property type="entry name" value="PbH1"/>
</dbReference>
<feature type="region of interest" description="Disordered" evidence="1">
    <location>
        <begin position="303"/>
        <end position="341"/>
    </location>
</feature>
<keyword evidence="4" id="KW-1185">Reference proteome</keyword>
<dbReference type="Pfam" id="PF13229">
    <property type="entry name" value="Beta_helix"/>
    <property type="match status" value="1"/>
</dbReference>
<feature type="region of interest" description="Disordered" evidence="1">
    <location>
        <begin position="30"/>
        <end position="51"/>
    </location>
</feature>
<evidence type="ECO:0000313" key="3">
    <source>
        <dbReference type="EMBL" id="QDU63181.1"/>
    </source>
</evidence>
<dbReference type="AlphaFoldDB" id="A0A518B879"/>
<protein>
    <recommendedName>
        <fullName evidence="2">Right handed beta helix domain-containing protein</fullName>
    </recommendedName>
</protein>
<reference evidence="3 4" key="1">
    <citation type="submission" date="2019-02" db="EMBL/GenBank/DDBJ databases">
        <title>Deep-cultivation of Planctomycetes and their phenomic and genomic characterization uncovers novel biology.</title>
        <authorList>
            <person name="Wiegand S."/>
            <person name="Jogler M."/>
            <person name="Boedeker C."/>
            <person name="Pinto D."/>
            <person name="Vollmers J."/>
            <person name="Rivas-Marin E."/>
            <person name="Kohn T."/>
            <person name="Peeters S.H."/>
            <person name="Heuer A."/>
            <person name="Rast P."/>
            <person name="Oberbeckmann S."/>
            <person name="Bunk B."/>
            <person name="Jeske O."/>
            <person name="Meyerdierks A."/>
            <person name="Storesund J.E."/>
            <person name="Kallscheuer N."/>
            <person name="Luecker S."/>
            <person name="Lage O.M."/>
            <person name="Pohl T."/>
            <person name="Merkel B.J."/>
            <person name="Hornburger P."/>
            <person name="Mueller R.-W."/>
            <person name="Bruemmer F."/>
            <person name="Labrenz M."/>
            <person name="Spormann A.M."/>
            <person name="Op den Camp H."/>
            <person name="Overmann J."/>
            <person name="Amann R."/>
            <person name="Jetten M.S.M."/>
            <person name="Mascher T."/>
            <person name="Medema M.H."/>
            <person name="Devos D.P."/>
            <person name="Kaster A.-K."/>
            <person name="Ovreas L."/>
            <person name="Rohde M."/>
            <person name="Galperin M.Y."/>
            <person name="Jogler C."/>
        </authorList>
    </citation>
    <scope>NUCLEOTIDE SEQUENCE [LARGE SCALE GENOMIC DNA]</scope>
    <source>
        <strain evidence="3 4">Pan216</strain>
    </source>
</reference>
<dbReference type="SUPFAM" id="SSF51126">
    <property type="entry name" value="Pectin lyase-like"/>
    <property type="match status" value="1"/>
</dbReference>
<dbReference type="SMART" id="SM00710">
    <property type="entry name" value="PbH1"/>
    <property type="match status" value="3"/>
</dbReference>
<dbReference type="Proteomes" id="UP000317093">
    <property type="component" value="Chromosome"/>
</dbReference>
<sequence>MTIALIGLLLLAASDETHGTTTQVIYVNNRSGDDRFNGRSPERQPNGSGPLKSINAAIRQSSHGGRIVVVPTDSPYDEQVVVHGARLHGFSSQPLVIDGGGATISGRRSFHPDSWDRIAPGSFVRHGSRDSSGTLIIDGKLQEPVPNPINGAKPAINPGEHAFWFGRYYLRLEPETDISKLDIDECRRGAGMAIIHASHVTVRNFAFDGFGFDGAQVYGPAEAVIFKDCKFLDNADSGLTVRNDASVVLDNCQIAGNGASGLNVLNFSDVDLADSAFEENLVNRSVDATSRIKDLGGEFDAKAAASAGSPKKPRAKPSAPAATSPPAKAAPVKPKASSLFD</sequence>
<dbReference type="InterPro" id="IPR012334">
    <property type="entry name" value="Pectin_lyas_fold"/>
</dbReference>
<accession>A0A518B879</accession>
<feature type="domain" description="Right handed beta helix" evidence="2">
    <location>
        <begin position="177"/>
        <end position="281"/>
    </location>
</feature>
<evidence type="ECO:0000313" key="4">
    <source>
        <dbReference type="Proteomes" id="UP000317093"/>
    </source>
</evidence>
<dbReference type="EMBL" id="CP036279">
    <property type="protein sequence ID" value="QDU63181.1"/>
    <property type="molecule type" value="Genomic_DNA"/>
</dbReference>
<dbReference type="KEGG" id="knv:Pan216_40560"/>
<proteinExistence type="predicted"/>
<dbReference type="InterPro" id="IPR039448">
    <property type="entry name" value="Beta_helix"/>
</dbReference>
<feature type="compositionally biased region" description="Basic and acidic residues" evidence="1">
    <location>
        <begin position="31"/>
        <end position="42"/>
    </location>
</feature>
<evidence type="ECO:0000256" key="1">
    <source>
        <dbReference type="SAM" id="MobiDB-lite"/>
    </source>
</evidence>
<organism evidence="3 4">
    <name type="scientific">Kolteria novifilia</name>
    <dbReference type="NCBI Taxonomy" id="2527975"/>
    <lineage>
        <taxon>Bacteria</taxon>
        <taxon>Pseudomonadati</taxon>
        <taxon>Planctomycetota</taxon>
        <taxon>Planctomycetia</taxon>
        <taxon>Kolteriales</taxon>
        <taxon>Kolteriaceae</taxon>
        <taxon>Kolteria</taxon>
    </lineage>
</organism>